<proteinExistence type="predicted"/>
<dbReference type="GO" id="GO:0032259">
    <property type="term" value="P:methylation"/>
    <property type="evidence" value="ECO:0007669"/>
    <property type="project" value="UniProtKB-KW"/>
</dbReference>
<dbReference type="Gene3D" id="3.40.50.150">
    <property type="entry name" value="Vaccinia Virus protein VP39"/>
    <property type="match status" value="1"/>
</dbReference>
<feature type="domain" description="Methyltransferase" evidence="1">
    <location>
        <begin position="56"/>
        <end position="142"/>
    </location>
</feature>
<sequence>MTEFWDQRYDSSEYVYGEEPNRFFADRITRLFNEGSGPSDHSEADKAFRLLLPMEGEGRNAVFAANQGWIVDAFDQSKVAQKKASGLAAASGVTVNYDIRDVTSADLPDDRYDAAGLIYAHIPPQYRQKVHRHIINALKPEGLVIIEAFHVSQLGNASGGPQSADMLYTADILKSDFQDCDVLELDETETVLEEGPGHSGPANIVRAVFRKRT</sequence>
<keyword evidence="2" id="KW-0489">Methyltransferase</keyword>
<dbReference type="SUPFAM" id="SSF53335">
    <property type="entry name" value="S-adenosyl-L-methionine-dependent methyltransferases"/>
    <property type="match status" value="1"/>
</dbReference>
<reference evidence="2" key="1">
    <citation type="submission" date="2021-02" db="EMBL/GenBank/DDBJ databases">
        <title>Natronogracilivirga saccharolytica gen. nov. sp. nov. a new anaerobic, haloalkiliphilic carbohydrate-fermenting bacterium from soda lake and proposing of Cyclonatronumiaceae fam. nov. in the phylum Balneolaeota.</title>
        <authorList>
            <person name="Zhilina T.N."/>
            <person name="Sorokin D.Y."/>
            <person name="Zavarzina D.G."/>
            <person name="Toshchakov S.V."/>
            <person name="Kublanov I.V."/>
        </authorList>
    </citation>
    <scope>NUCLEOTIDE SEQUENCE</scope>
    <source>
        <strain evidence="2">Z-1702</strain>
    </source>
</reference>
<dbReference type="Proteomes" id="UP000673975">
    <property type="component" value="Unassembled WGS sequence"/>
</dbReference>
<dbReference type="RefSeq" id="WP_210509938.1">
    <property type="nucleotide sequence ID" value="NZ_JAFIDN010000001.1"/>
</dbReference>
<dbReference type="CDD" id="cd02440">
    <property type="entry name" value="AdoMet_MTases"/>
    <property type="match status" value="1"/>
</dbReference>
<evidence type="ECO:0000313" key="2">
    <source>
        <dbReference type="EMBL" id="MBP3191424.1"/>
    </source>
</evidence>
<organism evidence="2 3">
    <name type="scientific">Natronogracilivirga saccharolytica</name>
    <dbReference type="NCBI Taxonomy" id="2812953"/>
    <lineage>
        <taxon>Bacteria</taxon>
        <taxon>Pseudomonadati</taxon>
        <taxon>Balneolota</taxon>
        <taxon>Balneolia</taxon>
        <taxon>Balneolales</taxon>
        <taxon>Cyclonatronaceae</taxon>
        <taxon>Natronogracilivirga</taxon>
    </lineage>
</organism>
<dbReference type="AlphaFoldDB" id="A0A8J7UVQ8"/>
<evidence type="ECO:0000259" key="1">
    <source>
        <dbReference type="Pfam" id="PF13649"/>
    </source>
</evidence>
<protein>
    <submittedName>
        <fullName evidence="2">Class I SAM-dependent methyltransferase</fullName>
    </submittedName>
</protein>
<evidence type="ECO:0000313" key="3">
    <source>
        <dbReference type="Proteomes" id="UP000673975"/>
    </source>
</evidence>
<name>A0A8J7UVQ8_9BACT</name>
<comment type="caution">
    <text evidence="2">The sequence shown here is derived from an EMBL/GenBank/DDBJ whole genome shotgun (WGS) entry which is preliminary data.</text>
</comment>
<dbReference type="EMBL" id="JAFIDN010000001">
    <property type="protein sequence ID" value="MBP3191424.1"/>
    <property type="molecule type" value="Genomic_DNA"/>
</dbReference>
<keyword evidence="2" id="KW-0808">Transferase</keyword>
<gene>
    <name evidence="2" type="ORF">NATSA_01990</name>
</gene>
<accession>A0A8J7UVQ8</accession>
<dbReference type="InterPro" id="IPR029063">
    <property type="entry name" value="SAM-dependent_MTases_sf"/>
</dbReference>
<keyword evidence="3" id="KW-1185">Reference proteome</keyword>
<dbReference type="Pfam" id="PF13649">
    <property type="entry name" value="Methyltransf_25"/>
    <property type="match status" value="1"/>
</dbReference>
<dbReference type="GO" id="GO:0008168">
    <property type="term" value="F:methyltransferase activity"/>
    <property type="evidence" value="ECO:0007669"/>
    <property type="project" value="UniProtKB-KW"/>
</dbReference>
<dbReference type="InterPro" id="IPR041698">
    <property type="entry name" value="Methyltransf_25"/>
</dbReference>